<feature type="domain" description="Chromo" evidence="4">
    <location>
        <begin position="182"/>
        <end position="239"/>
    </location>
</feature>
<dbReference type="OrthoDB" id="2273864at2759"/>
<accession>X8J396</accession>
<proteinExistence type="predicted"/>
<dbReference type="InterPro" id="IPR023780">
    <property type="entry name" value="Chromo_domain"/>
</dbReference>
<dbReference type="Pfam" id="PF24626">
    <property type="entry name" value="SH3_Tf2-1"/>
    <property type="match status" value="1"/>
</dbReference>
<dbReference type="InterPro" id="IPR023779">
    <property type="entry name" value="Chromodomain_CS"/>
</dbReference>
<dbReference type="CDD" id="cd00024">
    <property type="entry name" value="CD_CSD"/>
    <property type="match status" value="1"/>
</dbReference>
<dbReference type="InterPro" id="IPR051219">
    <property type="entry name" value="Heterochromatin_chromo-domain"/>
</dbReference>
<organism evidence="5 6">
    <name type="scientific">Rhizoctonia solani AG-3 Rhs1AP</name>
    <dbReference type="NCBI Taxonomy" id="1086054"/>
    <lineage>
        <taxon>Eukaryota</taxon>
        <taxon>Fungi</taxon>
        <taxon>Dikarya</taxon>
        <taxon>Basidiomycota</taxon>
        <taxon>Agaricomycotina</taxon>
        <taxon>Agaricomycetes</taxon>
        <taxon>Cantharellales</taxon>
        <taxon>Ceratobasidiaceae</taxon>
        <taxon>Rhizoctonia</taxon>
    </lineage>
</organism>
<evidence type="ECO:0000256" key="3">
    <source>
        <dbReference type="SAM" id="MobiDB-lite"/>
    </source>
</evidence>
<reference evidence="6" key="1">
    <citation type="journal article" date="2014" name="Genome Announc.">
        <title>Draft genome sequence of the plant-pathogenic soil fungus Rhizoctonia solani anastomosis group 3 strain Rhs1AP.</title>
        <authorList>
            <person name="Cubeta M.A."/>
            <person name="Thomas E."/>
            <person name="Dean R.A."/>
            <person name="Jabaji S."/>
            <person name="Neate S.M."/>
            <person name="Tavantzis S."/>
            <person name="Toda T."/>
            <person name="Vilgalys R."/>
            <person name="Bharathan N."/>
            <person name="Fedorova-Abrams N."/>
            <person name="Pakala S.B."/>
            <person name="Pakala S.M."/>
            <person name="Zafar N."/>
            <person name="Joardar V."/>
            <person name="Losada L."/>
            <person name="Nierman W.C."/>
        </authorList>
    </citation>
    <scope>NUCLEOTIDE SEQUENCE [LARGE SCALE GENOMIC DNA]</scope>
    <source>
        <strain evidence="6">AG-3</strain>
    </source>
</reference>
<dbReference type="PROSITE" id="PS00598">
    <property type="entry name" value="CHROMO_1"/>
    <property type="match status" value="1"/>
</dbReference>
<dbReference type="SUPFAM" id="SSF54160">
    <property type="entry name" value="Chromo domain-like"/>
    <property type="match status" value="1"/>
</dbReference>
<dbReference type="PANTHER" id="PTHR22812">
    <property type="entry name" value="CHROMOBOX PROTEIN"/>
    <property type="match status" value="1"/>
</dbReference>
<feature type="non-terminal residue" evidence="5">
    <location>
        <position position="239"/>
    </location>
</feature>
<dbReference type="Gene3D" id="3.30.420.10">
    <property type="entry name" value="Ribonuclease H-like superfamily/Ribonuclease H"/>
    <property type="match status" value="1"/>
</dbReference>
<evidence type="ECO:0000256" key="2">
    <source>
        <dbReference type="ARBA" id="ARBA00023242"/>
    </source>
</evidence>
<protein>
    <submittedName>
        <fullName evidence="5">Transposon Tf2-1 polyprotein</fullName>
    </submittedName>
</protein>
<dbReference type="PRINTS" id="PR00504">
    <property type="entry name" value="CHROMODOMAIN"/>
</dbReference>
<evidence type="ECO:0000313" key="6">
    <source>
        <dbReference type="Proteomes" id="UP000030108"/>
    </source>
</evidence>
<dbReference type="GO" id="GO:0005634">
    <property type="term" value="C:nucleus"/>
    <property type="evidence" value="ECO:0007669"/>
    <property type="project" value="UniProtKB-SubCell"/>
</dbReference>
<keyword evidence="2" id="KW-0539">Nucleus</keyword>
<dbReference type="InterPro" id="IPR056924">
    <property type="entry name" value="SH3_Tf2-1"/>
</dbReference>
<dbReference type="Pfam" id="PF00385">
    <property type="entry name" value="Chromo"/>
    <property type="match status" value="1"/>
</dbReference>
<dbReference type="InterPro" id="IPR016197">
    <property type="entry name" value="Chromo-like_dom_sf"/>
</dbReference>
<dbReference type="Gene3D" id="2.40.50.40">
    <property type="match status" value="1"/>
</dbReference>
<comment type="subcellular location">
    <subcellularLocation>
        <location evidence="1">Nucleus</location>
    </subcellularLocation>
</comment>
<sequence length="239" mass="27839">MFSNHQQDNWVSLLPLAEFAYNNSLQTSTGKSPFEICYGYNPRLSVGHKGGKTPYTNQHAKYLQQGYNEVKAALTMAQERMKEFYDQCHWDSSPIHIGDQVWLNHRNINTNHPSPKLSHCKLGLYKVIDQYGKHAFKLELPHTMKIHPMFHVSLLTRFKPDPHGREPEQPPPMVTEEGKEEYKVEEVLNSRKKGRKIEYFVKWKGYGVGDQTWEPSENLENAKGQVETFHKKYPCKPRP</sequence>
<dbReference type="EMBL" id="JATN01000322">
    <property type="protein sequence ID" value="EUC55741.1"/>
    <property type="molecule type" value="Genomic_DNA"/>
</dbReference>
<comment type="caution">
    <text evidence="5">The sequence shown here is derived from an EMBL/GenBank/DDBJ whole genome shotgun (WGS) entry which is preliminary data.</text>
</comment>
<dbReference type="GO" id="GO:0003676">
    <property type="term" value="F:nucleic acid binding"/>
    <property type="evidence" value="ECO:0007669"/>
    <property type="project" value="InterPro"/>
</dbReference>
<evidence type="ECO:0000313" key="5">
    <source>
        <dbReference type="EMBL" id="EUC55741.1"/>
    </source>
</evidence>
<dbReference type="SMART" id="SM00298">
    <property type="entry name" value="CHROMO"/>
    <property type="match status" value="1"/>
</dbReference>
<dbReference type="AlphaFoldDB" id="X8J396"/>
<evidence type="ECO:0000256" key="1">
    <source>
        <dbReference type="ARBA" id="ARBA00004123"/>
    </source>
</evidence>
<dbReference type="InterPro" id="IPR017984">
    <property type="entry name" value="Chromo_dom_subgr"/>
</dbReference>
<feature type="region of interest" description="Disordered" evidence="3">
    <location>
        <begin position="160"/>
        <end position="181"/>
    </location>
</feature>
<gene>
    <name evidence="5" type="ORF">RSOL_132100</name>
</gene>
<dbReference type="GO" id="GO:0006338">
    <property type="term" value="P:chromatin remodeling"/>
    <property type="evidence" value="ECO:0007669"/>
    <property type="project" value="UniProtKB-ARBA"/>
</dbReference>
<dbReference type="Proteomes" id="UP000030108">
    <property type="component" value="Unassembled WGS sequence"/>
</dbReference>
<dbReference type="InterPro" id="IPR036397">
    <property type="entry name" value="RNaseH_sf"/>
</dbReference>
<evidence type="ECO:0000259" key="4">
    <source>
        <dbReference type="PROSITE" id="PS50013"/>
    </source>
</evidence>
<dbReference type="InterPro" id="IPR000953">
    <property type="entry name" value="Chromo/chromo_shadow_dom"/>
</dbReference>
<dbReference type="PROSITE" id="PS50013">
    <property type="entry name" value="CHROMO_2"/>
    <property type="match status" value="1"/>
</dbReference>
<name>X8J396_9AGAM</name>